<dbReference type="Proteomes" id="UP000694559">
    <property type="component" value="Unplaced"/>
</dbReference>
<dbReference type="GO" id="GO:0007052">
    <property type="term" value="P:mitotic spindle organization"/>
    <property type="evidence" value="ECO:0007669"/>
    <property type="project" value="TreeGrafter"/>
</dbReference>
<evidence type="ECO:0000256" key="1">
    <source>
        <dbReference type="SAM" id="Coils"/>
    </source>
</evidence>
<dbReference type="PANTHER" id="PTHR47969:SF30">
    <property type="entry name" value="KINESIN FAMILY MEMBER 27"/>
    <property type="match status" value="1"/>
</dbReference>
<feature type="compositionally biased region" description="Basic and acidic residues" evidence="2">
    <location>
        <begin position="370"/>
        <end position="379"/>
    </location>
</feature>
<proteinExistence type="predicted"/>
<name>A0A8C6YA22_NAJNA</name>
<keyword evidence="4" id="KW-1185">Reference proteome</keyword>
<accession>A0A8C6YA22</accession>
<feature type="coiled-coil region" evidence="1">
    <location>
        <begin position="222"/>
        <end position="312"/>
    </location>
</feature>
<evidence type="ECO:0000256" key="2">
    <source>
        <dbReference type="SAM" id="MobiDB-lite"/>
    </source>
</evidence>
<dbReference type="AlphaFoldDB" id="A0A8C6YA22"/>
<dbReference type="GeneTree" id="ENSGT00940000157487"/>
<dbReference type="GO" id="GO:0003777">
    <property type="term" value="F:microtubule motor activity"/>
    <property type="evidence" value="ECO:0007669"/>
    <property type="project" value="InterPro"/>
</dbReference>
<feature type="region of interest" description="Disordered" evidence="2">
    <location>
        <begin position="358"/>
        <end position="379"/>
    </location>
</feature>
<feature type="compositionally biased region" description="Polar residues" evidence="2">
    <location>
        <begin position="358"/>
        <end position="367"/>
    </location>
</feature>
<reference evidence="3" key="1">
    <citation type="submission" date="2025-08" db="UniProtKB">
        <authorList>
            <consortium name="Ensembl"/>
        </authorList>
    </citation>
    <scope>IDENTIFICATION</scope>
</reference>
<dbReference type="Pfam" id="PF25764">
    <property type="entry name" value="KIF21A_4th"/>
    <property type="match status" value="1"/>
</dbReference>
<dbReference type="GO" id="GO:0007018">
    <property type="term" value="P:microtubule-based movement"/>
    <property type="evidence" value="ECO:0007669"/>
    <property type="project" value="InterPro"/>
</dbReference>
<protein>
    <submittedName>
        <fullName evidence="3">Uncharacterized protein</fullName>
    </submittedName>
</protein>
<sequence>MITCIKASISQVNSGTVADQEGPYHITILQLKRELKKYQQALATDAEVFSEKELEIKILQDQIQKLIQENREYLESLKEAQDTNRLQQRLIINQLNDKLEKMAKAPASNGASGDGPAAVISAKRPYSVPLTKSLMQMNNIPLRWILESPPMYSLKEQDEVLHYCFSDHSDDDDENSAKTRRKFRFRYQASSSYITEGKDVQQNASVDIEFIKKSQIINVQKLKNSELKLIAAKQKMNELTLNIRMKEELIKELVKTGNDARSVSQQYSLKITQLEHEAEQAKTDLAETQKQLQELENKELRDIAEKARLQKEFRKKMDTAKLKVQVIQKKQQETKNLASLSTQNEKRISELEQNINHMKNQQAQLQKKLTAGEDSKAKG</sequence>
<dbReference type="PANTHER" id="PTHR47969">
    <property type="entry name" value="CHROMOSOME-ASSOCIATED KINESIN KIF4A-RELATED"/>
    <property type="match status" value="1"/>
</dbReference>
<dbReference type="Ensembl" id="ENSNNAT00000026980.1">
    <property type="protein sequence ID" value="ENSNNAP00000025741.1"/>
    <property type="gene ID" value="ENSNNAG00000016758.1"/>
</dbReference>
<evidence type="ECO:0000313" key="4">
    <source>
        <dbReference type="Proteomes" id="UP000694559"/>
    </source>
</evidence>
<organism evidence="3 4">
    <name type="scientific">Naja naja</name>
    <name type="common">Indian cobra</name>
    <dbReference type="NCBI Taxonomy" id="35670"/>
    <lineage>
        <taxon>Eukaryota</taxon>
        <taxon>Metazoa</taxon>
        <taxon>Chordata</taxon>
        <taxon>Craniata</taxon>
        <taxon>Vertebrata</taxon>
        <taxon>Euteleostomi</taxon>
        <taxon>Lepidosauria</taxon>
        <taxon>Squamata</taxon>
        <taxon>Bifurcata</taxon>
        <taxon>Unidentata</taxon>
        <taxon>Episquamata</taxon>
        <taxon>Toxicofera</taxon>
        <taxon>Serpentes</taxon>
        <taxon>Colubroidea</taxon>
        <taxon>Elapidae</taxon>
        <taxon>Elapinae</taxon>
        <taxon>Naja</taxon>
    </lineage>
</organism>
<evidence type="ECO:0000313" key="3">
    <source>
        <dbReference type="Ensembl" id="ENSNNAP00000025741.1"/>
    </source>
</evidence>
<feature type="coiled-coil region" evidence="1">
    <location>
        <begin position="49"/>
        <end position="83"/>
    </location>
</feature>
<dbReference type="InterPro" id="IPR027640">
    <property type="entry name" value="Kinesin-like_fam"/>
</dbReference>
<reference evidence="3" key="2">
    <citation type="submission" date="2025-09" db="UniProtKB">
        <authorList>
            <consortium name="Ensembl"/>
        </authorList>
    </citation>
    <scope>IDENTIFICATION</scope>
</reference>
<dbReference type="GO" id="GO:0005875">
    <property type="term" value="C:microtubule associated complex"/>
    <property type="evidence" value="ECO:0007669"/>
    <property type="project" value="TreeGrafter"/>
</dbReference>
<dbReference type="GO" id="GO:0051231">
    <property type="term" value="P:spindle elongation"/>
    <property type="evidence" value="ECO:0007669"/>
    <property type="project" value="TreeGrafter"/>
</dbReference>
<keyword evidence="1" id="KW-0175">Coiled coil</keyword>